<protein>
    <submittedName>
        <fullName evidence="7">Uncharacterized protein</fullName>
    </submittedName>
</protein>
<feature type="compositionally biased region" description="Basic and acidic residues" evidence="5">
    <location>
        <begin position="315"/>
        <end position="326"/>
    </location>
</feature>
<dbReference type="PANTHER" id="PTHR31162">
    <property type="entry name" value="MALIC ACID TRANSPORT PROTEIN-RELATED"/>
    <property type="match status" value="1"/>
</dbReference>
<feature type="transmembrane region" description="Helical" evidence="6">
    <location>
        <begin position="120"/>
        <end position="145"/>
    </location>
</feature>
<dbReference type="InterPro" id="IPR030185">
    <property type="entry name" value="Mae1"/>
</dbReference>
<evidence type="ECO:0000313" key="8">
    <source>
        <dbReference type="Proteomes" id="UP000309038"/>
    </source>
</evidence>
<dbReference type="AlphaFoldDB" id="A0A4S4KK33"/>
<dbReference type="Gene3D" id="1.50.10.150">
    <property type="entry name" value="Voltage-dependent anion channel"/>
    <property type="match status" value="1"/>
</dbReference>
<dbReference type="Proteomes" id="UP000309038">
    <property type="component" value="Unassembled WGS sequence"/>
</dbReference>
<gene>
    <name evidence="7" type="ORF">EW026_g3459</name>
</gene>
<name>A0A4S4KK33_9APHY</name>
<keyword evidence="2 6" id="KW-0812">Transmembrane</keyword>
<dbReference type="InterPro" id="IPR004695">
    <property type="entry name" value="SLAC1/Mae1/Ssu1/TehA"/>
</dbReference>
<feature type="transmembrane region" description="Helical" evidence="6">
    <location>
        <begin position="56"/>
        <end position="77"/>
    </location>
</feature>
<sequence>MPDPRVVYPRQAKRLITDPTKGIFVPLVVLSFATIIIGTINYGVPTGRISADFIYGLFWTYVSMSVIVCFPMLMIWFNKPHDLTQFTPAWAFLVFPMMLVGVVAFNVLRVIEASEPRALGVLLTGYIFQGLGFFMTFFYICIYIIRIMTTGFLDGHQANGAFVACGPPGFTALALISLGDAARKILKEHHLVSESAGEIWYASSVLSGLLLFGLAVFFFVFGALPYWFKLHKHLSEILGLGWILTLRKLGDIFGWNGFNIWHMIMTILMCITWVILFVLTAVAFWKGEIFISTPEEIIRDTYWLDMKLNQDLEKRSSDSEDIERGSENTTAEMSHYRRQAGRDQGHIETVTVQVHSVSARD</sequence>
<evidence type="ECO:0000256" key="4">
    <source>
        <dbReference type="ARBA" id="ARBA00023136"/>
    </source>
</evidence>
<dbReference type="CDD" id="cd09317">
    <property type="entry name" value="TDT_Mae1_like"/>
    <property type="match status" value="1"/>
</dbReference>
<feature type="transmembrane region" description="Helical" evidence="6">
    <location>
        <begin position="89"/>
        <end position="108"/>
    </location>
</feature>
<keyword evidence="3 6" id="KW-1133">Transmembrane helix</keyword>
<reference evidence="7 8" key="1">
    <citation type="submission" date="2019-02" db="EMBL/GenBank/DDBJ databases">
        <title>Genome sequencing of the rare red list fungi Phlebia centrifuga.</title>
        <authorList>
            <person name="Buettner E."/>
            <person name="Kellner H."/>
        </authorList>
    </citation>
    <scope>NUCLEOTIDE SEQUENCE [LARGE SCALE GENOMIC DNA]</scope>
    <source>
        <strain evidence="7 8">DSM 108282</strain>
    </source>
</reference>
<feature type="transmembrane region" description="Helical" evidence="6">
    <location>
        <begin position="23"/>
        <end position="44"/>
    </location>
</feature>
<dbReference type="InterPro" id="IPR038665">
    <property type="entry name" value="Voltage-dep_anion_channel_sf"/>
</dbReference>
<dbReference type="GO" id="GO:0015140">
    <property type="term" value="F:malate transmembrane transporter activity"/>
    <property type="evidence" value="ECO:0007669"/>
    <property type="project" value="InterPro"/>
</dbReference>
<dbReference type="PANTHER" id="PTHR31162:SF0">
    <property type="entry name" value="MALIC ACID TRANSPORT PROTEIN"/>
    <property type="match status" value="1"/>
</dbReference>
<proteinExistence type="predicted"/>
<comment type="subcellular location">
    <subcellularLocation>
        <location evidence="1">Membrane</location>
        <topology evidence="1">Multi-pass membrane protein</topology>
    </subcellularLocation>
</comment>
<evidence type="ECO:0000256" key="1">
    <source>
        <dbReference type="ARBA" id="ARBA00004141"/>
    </source>
</evidence>
<evidence type="ECO:0000313" key="7">
    <source>
        <dbReference type="EMBL" id="THG98781.1"/>
    </source>
</evidence>
<comment type="caution">
    <text evidence="7">The sequence shown here is derived from an EMBL/GenBank/DDBJ whole genome shotgun (WGS) entry which is preliminary data.</text>
</comment>
<dbReference type="EMBL" id="SGPJ01000104">
    <property type="protein sequence ID" value="THG98781.1"/>
    <property type="molecule type" value="Genomic_DNA"/>
</dbReference>
<evidence type="ECO:0000256" key="5">
    <source>
        <dbReference type="SAM" id="MobiDB-lite"/>
    </source>
</evidence>
<dbReference type="Pfam" id="PF03595">
    <property type="entry name" value="SLAC1"/>
    <property type="match status" value="1"/>
</dbReference>
<feature type="region of interest" description="Disordered" evidence="5">
    <location>
        <begin position="315"/>
        <end position="342"/>
    </location>
</feature>
<keyword evidence="4 6" id="KW-0472">Membrane</keyword>
<evidence type="ECO:0000256" key="3">
    <source>
        <dbReference type="ARBA" id="ARBA00022989"/>
    </source>
</evidence>
<feature type="transmembrane region" description="Helical" evidence="6">
    <location>
        <begin position="260"/>
        <end position="285"/>
    </location>
</feature>
<feature type="transmembrane region" description="Helical" evidence="6">
    <location>
        <begin position="199"/>
        <end position="228"/>
    </location>
</feature>
<feature type="transmembrane region" description="Helical" evidence="6">
    <location>
        <begin position="157"/>
        <end position="178"/>
    </location>
</feature>
<dbReference type="GO" id="GO:0016020">
    <property type="term" value="C:membrane"/>
    <property type="evidence" value="ECO:0007669"/>
    <property type="project" value="UniProtKB-SubCell"/>
</dbReference>
<evidence type="ECO:0000256" key="2">
    <source>
        <dbReference type="ARBA" id="ARBA00022692"/>
    </source>
</evidence>
<organism evidence="7 8">
    <name type="scientific">Hermanssonia centrifuga</name>
    <dbReference type="NCBI Taxonomy" id="98765"/>
    <lineage>
        <taxon>Eukaryota</taxon>
        <taxon>Fungi</taxon>
        <taxon>Dikarya</taxon>
        <taxon>Basidiomycota</taxon>
        <taxon>Agaricomycotina</taxon>
        <taxon>Agaricomycetes</taxon>
        <taxon>Polyporales</taxon>
        <taxon>Meruliaceae</taxon>
        <taxon>Hermanssonia</taxon>
    </lineage>
</organism>
<accession>A0A4S4KK33</accession>
<keyword evidence="8" id="KW-1185">Reference proteome</keyword>
<evidence type="ECO:0000256" key="6">
    <source>
        <dbReference type="SAM" id="Phobius"/>
    </source>
</evidence>